<dbReference type="AlphaFoldDB" id="A0A0E9RBN8"/>
<protein>
    <submittedName>
        <fullName evidence="1">Uncharacterized protein</fullName>
    </submittedName>
</protein>
<reference evidence="1" key="2">
    <citation type="journal article" date="2015" name="Fish Shellfish Immunol.">
        <title>Early steps in the European eel (Anguilla anguilla)-Vibrio vulnificus interaction in the gills: Role of the RtxA13 toxin.</title>
        <authorList>
            <person name="Callol A."/>
            <person name="Pajuelo D."/>
            <person name="Ebbesson L."/>
            <person name="Teles M."/>
            <person name="MacKenzie S."/>
            <person name="Amaro C."/>
        </authorList>
    </citation>
    <scope>NUCLEOTIDE SEQUENCE</scope>
</reference>
<dbReference type="EMBL" id="GBXM01082016">
    <property type="protein sequence ID" value="JAH26561.1"/>
    <property type="molecule type" value="Transcribed_RNA"/>
</dbReference>
<proteinExistence type="predicted"/>
<organism evidence="1">
    <name type="scientific">Anguilla anguilla</name>
    <name type="common">European freshwater eel</name>
    <name type="synonym">Muraena anguilla</name>
    <dbReference type="NCBI Taxonomy" id="7936"/>
    <lineage>
        <taxon>Eukaryota</taxon>
        <taxon>Metazoa</taxon>
        <taxon>Chordata</taxon>
        <taxon>Craniata</taxon>
        <taxon>Vertebrata</taxon>
        <taxon>Euteleostomi</taxon>
        <taxon>Actinopterygii</taxon>
        <taxon>Neopterygii</taxon>
        <taxon>Teleostei</taxon>
        <taxon>Anguilliformes</taxon>
        <taxon>Anguillidae</taxon>
        <taxon>Anguilla</taxon>
    </lineage>
</organism>
<sequence length="18" mass="2170">MIFLSNYFKLTSFGLQFI</sequence>
<reference evidence="1" key="1">
    <citation type="submission" date="2014-11" db="EMBL/GenBank/DDBJ databases">
        <authorList>
            <person name="Amaro Gonzalez C."/>
        </authorList>
    </citation>
    <scope>NUCLEOTIDE SEQUENCE</scope>
</reference>
<accession>A0A0E9RBN8</accession>
<evidence type="ECO:0000313" key="1">
    <source>
        <dbReference type="EMBL" id="JAH26561.1"/>
    </source>
</evidence>
<name>A0A0E9RBN8_ANGAN</name>